<evidence type="ECO:0000259" key="1">
    <source>
        <dbReference type="Pfam" id="PF13468"/>
    </source>
</evidence>
<dbReference type="Proteomes" id="UP000195321">
    <property type="component" value="Unassembled WGS sequence"/>
</dbReference>
<dbReference type="PANTHER" id="PTHR40265">
    <property type="entry name" value="BLL2707 PROTEIN"/>
    <property type="match status" value="1"/>
</dbReference>
<dbReference type="Gene3D" id="3.10.180.10">
    <property type="entry name" value="2,3-Dihydroxybiphenyl 1,2-Dioxygenase, domain 1"/>
    <property type="match status" value="1"/>
</dbReference>
<gene>
    <name evidence="2" type="ORF">BW425_22020</name>
</gene>
<accession>A0A1Y3MED1</accession>
<dbReference type="SUPFAM" id="SSF54593">
    <property type="entry name" value="Glyoxalase/Bleomycin resistance protein/Dihydroxybiphenyl dioxygenase"/>
    <property type="match status" value="1"/>
</dbReference>
<organism evidence="2 3">
    <name type="scientific">Bacillus pseudomycoides</name>
    <dbReference type="NCBI Taxonomy" id="64104"/>
    <lineage>
        <taxon>Bacteria</taxon>
        <taxon>Bacillati</taxon>
        <taxon>Bacillota</taxon>
        <taxon>Bacilli</taxon>
        <taxon>Bacillales</taxon>
        <taxon>Bacillaceae</taxon>
        <taxon>Bacillus</taxon>
        <taxon>Bacillus cereus group</taxon>
    </lineage>
</organism>
<evidence type="ECO:0000313" key="3">
    <source>
        <dbReference type="Proteomes" id="UP000195321"/>
    </source>
</evidence>
<dbReference type="RefSeq" id="WP_088094446.1">
    <property type="nucleotide sequence ID" value="NZ_JBEUTC010000540.1"/>
</dbReference>
<dbReference type="InterPro" id="IPR029068">
    <property type="entry name" value="Glyas_Bleomycin-R_OHBP_Dase"/>
</dbReference>
<dbReference type="Pfam" id="PF13468">
    <property type="entry name" value="Glyoxalase_3"/>
    <property type="match status" value="1"/>
</dbReference>
<dbReference type="EMBL" id="MWPX01000035">
    <property type="protein sequence ID" value="OUM46790.1"/>
    <property type="molecule type" value="Genomic_DNA"/>
</dbReference>
<evidence type="ECO:0000313" key="2">
    <source>
        <dbReference type="EMBL" id="OUM46790.1"/>
    </source>
</evidence>
<feature type="domain" description="Glyoxalase-like" evidence="1">
    <location>
        <begin position="4"/>
        <end position="193"/>
    </location>
</feature>
<comment type="caution">
    <text evidence="2">The sequence shown here is derived from an EMBL/GenBank/DDBJ whole genome shotgun (WGS) entry which is preliminary data.</text>
</comment>
<reference evidence="2 3" key="1">
    <citation type="submission" date="2017-02" db="EMBL/GenBank/DDBJ databases">
        <title>Bacillus pseudomycoides isolate FSL K6-0042.</title>
        <authorList>
            <person name="Kovac J."/>
        </authorList>
    </citation>
    <scope>NUCLEOTIDE SEQUENCE [LARGE SCALE GENOMIC DNA]</scope>
    <source>
        <strain evidence="2 3">FSL K6-0042</strain>
    </source>
</reference>
<dbReference type="InterPro" id="IPR025870">
    <property type="entry name" value="Glyoxalase-like_dom"/>
</dbReference>
<dbReference type="PANTHER" id="PTHR40265:SF1">
    <property type="entry name" value="GLYOXALASE-LIKE DOMAIN-CONTAINING PROTEIN"/>
    <property type="match status" value="1"/>
</dbReference>
<protein>
    <recommendedName>
        <fullName evidence="1">Glyoxalase-like domain-containing protein</fullName>
    </recommendedName>
</protein>
<dbReference type="AlphaFoldDB" id="A0A1Y3MED1"/>
<name>A0A1Y3MED1_9BACI</name>
<proteinExistence type="predicted"/>
<sequence>MLAFDHLVHTVRCTPKEAEKRMEELGFHTVQGGEHTNWGTWNSLCYFDLSYIEFLAVQHEDTAKQADNPLVQETVEKLRDREGMLQIALRTDHIEELAVRFMEEGLQVKGPFEGKRMRNDGHLIEWKMLFVEQEDSGPKLPFFIQWEESDESRRFDLQEVGVIVPHSNEVKEIQTIYYAVKNVHETVERWKKILEVQVSLSEVHKEWNAICQSVLFENINIQFCEPIDEGFVQEQLVKHGEYPFAVEFQGTDKQKNKTHVLGSSYIY</sequence>